<dbReference type="AlphaFoldDB" id="A0A8T0Z6A8"/>
<feature type="domain" description="EF-hand" evidence="5">
    <location>
        <begin position="206"/>
        <end position="241"/>
    </location>
</feature>
<feature type="compositionally biased region" description="Low complexity" evidence="4">
    <location>
        <begin position="127"/>
        <end position="136"/>
    </location>
</feature>
<feature type="compositionally biased region" description="Basic residues" evidence="4">
    <location>
        <begin position="144"/>
        <end position="157"/>
    </location>
</feature>
<dbReference type="Pfam" id="PF13499">
    <property type="entry name" value="EF-hand_7"/>
    <property type="match status" value="1"/>
</dbReference>
<evidence type="ECO:0000313" key="7">
    <source>
        <dbReference type="EMBL" id="KAG2985252.1"/>
    </source>
</evidence>
<organism evidence="6 8">
    <name type="scientific">Phytophthora cactorum</name>
    <dbReference type="NCBI Taxonomy" id="29920"/>
    <lineage>
        <taxon>Eukaryota</taxon>
        <taxon>Sar</taxon>
        <taxon>Stramenopiles</taxon>
        <taxon>Oomycota</taxon>
        <taxon>Peronosporomycetes</taxon>
        <taxon>Peronosporales</taxon>
        <taxon>Peronosporaceae</taxon>
        <taxon>Phytophthora</taxon>
    </lineage>
</organism>
<feature type="compositionally biased region" description="Basic residues" evidence="4">
    <location>
        <begin position="105"/>
        <end position="115"/>
    </location>
</feature>
<dbReference type="GO" id="GO:0005509">
    <property type="term" value="F:calcium ion binding"/>
    <property type="evidence" value="ECO:0007669"/>
    <property type="project" value="InterPro"/>
</dbReference>
<feature type="region of interest" description="Disordered" evidence="4">
    <location>
        <begin position="60"/>
        <end position="166"/>
    </location>
</feature>
<dbReference type="InterPro" id="IPR018247">
    <property type="entry name" value="EF_Hand_1_Ca_BS"/>
</dbReference>
<feature type="compositionally biased region" description="Basic and acidic residues" evidence="4">
    <location>
        <begin position="65"/>
        <end position="77"/>
    </location>
</feature>
<evidence type="ECO:0000256" key="1">
    <source>
        <dbReference type="ARBA" id="ARBA00022723"/>
    </source>
</evidence>
<evidence type="ECO:0000313" key="8">
    <source>
        <dbReference type="Proteomes" id="UP000735874"/>
    </source>
</evidence>
<keyword evidence="3" id="KW-0106">Calcium</keyword>
<evidence type="ECO:0000256" key="4">
    <source>
        <dbReference type="SAM" id="MobiDB-lite"/>
    </source>
</evidence>
<evidence type="ECO:0000256" key="2">
    <source>
        <dbReference type="ARBA" id="ARBA00022737"/>
    </source>
</evidence>
<dbReference type="Proteomes" id="UP000697107">
    <property type="component" value="Unassembled WGS sequence"/>
</dbReference>
<comment type="caution">
    <text evidence="6">The sequence shown here is derived from an EMBL/GenBank/DDBJ whole genome shotgun (WGS) entry which is preliminary data.</text>
</comment>
<dbReference type="EMBL" id="RCMG01000272">
    <property type="protein sequence ID" value="KAG2857889.1"/>
    <property type="molecule type" value="Genomic_DNA"/>
</dbReference>
<evidence type="ECO:0000313" key="6">
    <source>
        <dbReference type="EMBL" id="KAG2857889.1"/>
    </source>
</evidence>
<keyword evidence="1" id="KW-0479">Metal-binding</keyword>
<dbReference type="Gene3D" id="1.10.238.10">
    <property type="entry name" value="EF-hand"/>
    <property type="match status" value="1"/>
</dbReference>
<feature type="compositionally biased region" description="Basic and acidic residues" evidence="4">
    <location>
        <begin position="116"/>
        <end position="126"/>
    </location>
</feature>
<dbReference type="Proteomes" id="UP000735874">
    <property type="component" value="Unassembled WGS sequence"/>
</dbReference>
<gene>
    <name evidence="6" type="ORF">PC113_g10283</name>
    <name evidence="7" type="ORF">PC118_g8432</name>
</gene>
<evidence type="ECO:0000259" key="5">
    <source>
        <dbReference type="PROSITE" id="PS50222"/>
    </source>
</evidence>
<dbReference type="InterPro" id="IPR011992">
    <property type="entry name" value="EF-hand-dom_pair"/>
</dbReference>
<dbReference type="VEuPathDB" id="FungiDB:PC110_g3659"/>
<reference evidence="6" key="1">
    <citation type="submission" date="2018-10" db="EMBL/GenBank/DDBJ databases">
        <title>Effector identification in a new, highly contiguous assembly of the strawberry crown rot pathogen Phytophthora cactorum.</title>
        <authorList>
            <person name="Armitage A.D."/>
            <person name="Nellist C.F."/>
            <person name="Bates H."/>
            <person name="Vickerstaff R.J."/>
            <person name="Harrison R.J."/>
        </authorList>
    </citation>
    <scope>NUCLEOTIDE SEQUENCE</scope>
    <source>
        <strain evidence="6">15-7</strain>
        <strain evidence="7">P415</strain>
    </source>
</reference>
<dbReference type="SUPFAM" id="SSF47473">
    <property type="entry name" value="EF-hand"/>
    <property type="match status" value="1"/>
</dbReference>
<dbReference type="PROSITE" id="PS50222">
    <property type="entry name" value="EF_HAND_2"/>
    <property type="match status" value="2"/>
</dbReference>
<proteinExistence type="predicted"/>
<sequence>MSSGEDEVKLKRPLVAVSPVKLADSAKQTATRFNATKKNRSVIQTLLSIDAESALHLVKRSTKAARKEPKQGAHDEALDSDAYSPFPKNSSSEEGDRKYRSVASAKRKLSKKKSANKKENESKRSDANSSDGGLSDSSRDRPRQKPQRTKFARKTVKNRHEPTVPSPNEALRVIFGKYDVDGDGAISFIDLRRAMDKQMTGQTHRLSDMEIQRWITEKDRSGQGVVSFEDFAVAFQKQLNQ</sequence>
<keyword evidence="2" id="KW-0677">Repeat</keyword>
<feature type="domain" description="EF-hand" evidence="5">
    <location>
        <begin position="166"/>
        <end position="201"/>
    </location>
</feature>
<dbReference type="PANTHER" id="PTHR10891">
    <property type="entry name" value="EF-HAND CALCIUM-BINDING DOMAIN CONTAINING PROTEIN"/>
    <property type="match status" value="1"/>
</dbReference>
<evidence type="ECO:0000256" key="3">
    <source>
        <dbReference type="ARBA" id="ARBA00022837"/>
    </source>
</evidence>
<name>A0A8T0Z6A8_9STRA</name>
<dbReference type="PROSITE" id="PS00018">
    <property type="entry name" value="EF_HAND_1"/>
    <property type="match status" value="1"/>
</dbReference>
<dbReference type="InterPro" id="IPR002048">
    <property type="entry name" value="EF_hand_dom"/>
</dbReference>
<accession>A0A8T0Z6A8</accession>
<dbReference type="InterPro" id="IPR039647">
    <property type="entry name" value="EF_hand_pair_protein_CML-like"/>
</dbReference>
<dbReference type="EMBL" id="RCML01000216">
    <property type="protein sequence ID" value="KAG2985252.1"/>
    <property type="molecule type" value="Genomic_DNA"/>
</dbReference>
<dbReference type="SMART" id="SM00054">
    <property type="entry name" value="EFh"/>
    <property type="match status" value="2"/>
</dbReference>
<protein>
    <recommendedName>
        <fullName evidence="5">EF-hand domain-containing protein</fullName>
    </recommendedName>
</protein>
<dbReference type="CDD" id="cd00051">
    <property type="entry name" value="EFh"/>
    <property type="match status" value="1"/>
</dbReference>